<proteinExistence type="predicted"/>
<gene>
    <name evidence="1" type="ORF">MLD38_028297</name>
</gene>
<sequence length="214" mass="24061">MQRTKFPSPIGANSENGSIELCPDHGLELEEGSQSLRLSSKEVDPGLGISSNEYEPSEMDILFMEGVTPSNGLSFIELSFDERNPSSELYSNNFACPPPMTRYQLIRINTKGLQYGCKWLDMFEDVRAVIFCVALSDYDQMYSNGVGPPHNKIPTPTTRPSPSRPTTSVDDAFRYVREVLKWDDEKEAHMDRLAGEDSYHSSSEMSSSPYIRPE</sequence>
<name>A0ACB9N2U6_9MYRT</name>
<evidence type="ECO:0000313" key="2">
    <source>
        <dbReference type="Proteomes" id="UP001057402"/>
    </source>
</evidence>
<comment type="caution">
    <text evidence="1">The sequence shown here is derived from an EMBL/GenBank/DDBJ whole genome shotgun (WGS) entry which is preliminary data.</text>
</comment>
<evidence type="ECO:0000313" key="1">
    <source>
        <dbReference type="EMBL" id="KAI4329979.1"/>
    </source>
</evidence>
<organism evidence="1 2">
    <name type="scientific">Melastoma candidum</name>
    <dbReference type="NCBI Taxonomy" id="119954"/>
    <lineage>
        <taxon>Eukaryota</taxon>
        <taxon>Viridiplantae</taxon>
        <taxon>Streptophyta</taxon>
        <taxon>Embryophyta</taxon>
        <taxon>Tracheophyta</taxon>
        <taxon>Spermatophyta</taxon>
        <taxon>Magnoliopsida</taxon>
        <taxon>eudicotyledons</taxon>
        <taxon>Gunneridae</taxon>
        <taxon>Pentapetalae</taxon>
        <taxon>rosids</taxon>
        <taxon>malvids</taxon>
        <taxon>Myrtales</taxon>
        <taxon>Melastomataceae</taxon>
        <taxon>Melastomatoideae</taxon>
        <taxon>Melastomateae</taxon>
        <taxon>Melastoma</taxon>
    </lineage>
</organism>
<reference evidence="2" key="1">
    <citation type="journal article" date="2023" name="Front. Plant Sci.">
        <title>Chromosomal-level genome assembly of Melastoma candidum provides insights into trichome evolution.</title>
        <authorList>
            <person name="Zhong Y."/>
            <person name="Wu W."/>
            <person name="Sun C."/>
            <person name="Zou P."/>
            <person name="Liu Y."/>
            <person name="Dai S."/>
            <person name="Zhou R."/>
        </authorList>
    </citation>
    <scope>NUCLEOTIDE SEQUENCE [LARGE SCALE GENOMIC DNA]</scope>
</reference>
<accession>A0ACB9N2U6</accession>
<dbReference type="EMBL" id="CM042887">
    <property type="protein sequence ID" value="KAI4329979.1"/>
    <property type="molecule type" value="Genomic_DNA"/>
</dbReference>
<protein>
    <submittedName>
        <fullName evidence="1">Uncharacterized protein</fullName>
    </submittedName>
</protein>
<keyword evidence="2" id="KW-1185">Reference proteome</keyword>
<dbReference type="Proteomes" id="UP001057402">
    <property type="component" value="Chromosome 8"/>
</dbReference>